<comment type="caution">
    <text evidence="5">The sequence shown here is derived from an EMBL/GenBank/DDBJ whole genome shotgun (WGS) entry which is preliminary data.</text>
</comment>
<feature type="coiled-coil region" evidence="2">
    <location>
        <begin position="71"/>
        <end position="98"/>
    </location>
</feature>
<evidence type="ECO:0000256" key="1">
    <source>
        <dbReference type="ARBA" id="ARBA00022729"/>
    </source>
</evidence>
<dbReference type="RefSeq" id="WP_346819293.1">
    <property type="nucleotide sequence ID" value="NZ_JBDKWZ010000001.1"/>
</dbReference>
<dbReference type="CDD" id="cd12797">
    <property type="entry name" value="M23_peptidase"/>
    <property type="match status" value="1"/>
</dbReference>
<proteinExistence type="predicted"/>
<gene>
    <name evidence="5" type="ORF">AAG747_01220</name>
</gene>
<dbReference type="EC" id="3.4.-.-" evidence="5"/>
<sequence length="285" mass="32455">MKQKKTLSNWLTSRFLVIVRDEENFAEKTTIRFNYARLILLIGTLLILFSGISFLLVTTVLGRWFDPRVEYMQTNRLLIELEEKVDSLELQAAIKERYIKNIKNIMSGNVGEEELTQGIGADVKVSEVNLDEVKPIDSVFRKEFEDVDYDRLSYQNTTRDDLQSVFFFPPINGIVTRGYAVKEKHYGTDIVAKENEPIKSIADGTVVLSSWTQDSGYVIGVQHKNQLISFYKHNSVLLKQVGEIVKAGDIVAIIGNSGEFTDGPHLHLELWYKGNPVDPEDFVAF</sequence>
<keyword evidence="5" id="KW-0378">Hydrolase</keyword>
<dbReference type="InterPro" id="IPR050570">
    <property type="entry name" value="Cell_wall_metabolism_enzyme"/>
</dbReference>
<dbReference type="AlphaFoldDB" id="A0AAW9RNL5"/>
<dbReference type="InterPro" id="IPR011055">
    <property type="entry name" value="Dup_hybrid_motif"/>
</dbReference>
<keyword evidence="1" id="KW-0732">Signal</keyword>
<keyword evidence="3" id="KW-0472">Membrane</keyword>
<keyword evidence="3" id="KW-0812">Transmembrane</keyword>
<name>A0AAW9RNL5_9BACT</name>
<evidence type="ECO:0000256" key="2">
    <source>
        <dbReference type="SAM" id="Coils"/>
    </source>
</evidence>
<reference evidence="5 6" key="1">
    <citation type="submission" date="2024-04" db="EMBL/GenBank/DDBJ databases">
        <title>Novel genus in family Flammeovirgaceae.</title>
        <authorList>
            <person name="Nguyen T.H."/>
            <person name="Vuong T.Q."/>
            <person name="Le H."/>
            <person name="Kim S.-G."/>
        </authorList>
    </citation>
    <scope>NUCLEOTIDE SEQUENCE [LARGE SCALE GENOMIC DNA]</scope>
    <source>
        <strain evidence="5 6">JCM 23209</strain>
    </source>
</reference>
<organism evidence="5 6">
    <name type="scientific">Rapidithrix thailandica</name>
    <dbReference type="NCBI Taxonomy" id="413964"/>
    <lineage>
        <taxon>Bacteria</taxon>
        <taxon>Pseudomonadati</taxon>
        <taxon>Bacteroidota</taxon>
        <taxon>Cytophagia</taxon>
        <taxon>Cytophagales</taxon>
        <taxon>Flammeovirgaceae</taxon>
        <taxon>Rapidithrix</taxon>
    </lineage>
</organism>
<evidence type="ECO:0000313" key="6">
    <source>
        <dbReference type="Proteomes" id="UP001403385"/>
    </source>
</evidence>
<dbReference type="PANTHER" id="PTHR21666">
    <property type="entry name" value="PEPTIDASE-RELATED"/>
    <property type="match status" value="1"/>
</dbReference>
<dbReference type="InterPro" id="IPR016047">
    <property type="entry name" value="M23ase_b-sheet_dom"/>
</dbReference>
<dbReference type="GO" id="GO:0004222">
    <property type="term" value="F:metalloendopeptidase activity"/>
    <property type="evidence" value="ECO:0007669"/>
    <property type="project" value="TreeGrafter"/>
</dbReference>
<keyword evidence="6" id="KW-1185">Reference proteome</keyword>
<protein>
    <submittedName>
        <fullName evidence="5">M23 family metallopeptidase</fullName>
        <ecNumber evidence="5">3.4.-.-</ecNumber>
    </submittedName>
</protein>
<evidence type="ECO:0000313" key="5">
    <source>
        <dbReference type="EMBL" id="MEN7546507.1"/>
    </source>
</evidence>
<dbReference type="Pfam" id="PF01551">
    <property type="entry name" value="Peptidase_M23"/>
    <property type="match status" value="1"/>
</dbReference>
<dbReference type="EMBL" id="JBDKWZ010000001">
    <property type="protein sequence ID" value="MEN7546507.1"/>
    <property type="molecule type" value="Genomic_DNA"/>
</dbReference>
<dbReference type="PANTHER" id="PTHR21666:SF289">
    <property type="entry name" value="L-ALA--D-GLU ENDOPEPTIDASE"/>
    <property type="match status" value="1"/>
</dbReference>
<evidence type="ECO:0000256" key="3">
    <source>
        <dbReference type="SAM" id="Phobius"/>
    </source>
</evidence>
<keyword evidence="3" id="KW-1133">Transmembrane helix</keyword>
<evidence type="ECO:0000259" key="4">
    <source>
        <dbReference type="Pfam" id="PF01551"/>
    </source>
</evidence>
<accession>A0AAW9RNL5</accession>
<dbReference type="Gene3D" id="2.70.70.10">
    <property type="entry name" value="Glucose Permease (Domain IIA)"/>
    <property type="match status" value="1"/>
</dbReference>
<feature type="transmembrane region" description="Helical" evidence="3">
    <location>
        <begin position="38"/>
        <end position="65"/>
    </location>
</feature>
<feature type="domain" description="M23ase beta-sheet core" evidence="4">
    <location>
        <begin position="184"/>
        <end position="279"/>
    </location>
</feature>
<dbReference type="Proteomes" id="UP001403385">
    <property type="component" value="Unassembled WGS sequence"/>
</dbReference>
<keyword evidence="2" id="KW-0175">Coiled coil</keyword>
<dbReference type="SUPFAM" id="SSF51261">
    <property type="entry name" value="Duplicated hybrid motif"/>
    <property type="match status" value="1"/>
</dbReference>